<comment type="caution">
    <text evidence="12">The sequence shown here is derived from an EMBL/GenBank/DDBJ whole genome shotgun (WGS) entry which is preliminary data.</text>
</comment>
<dbReference type="EMBL" id="DVMX01000109">
    <property type="protein sequence ID" value="HIU42000.1"/>
    <property type="molecule type" value="Genomic_DNA"/>
</dbReference>
<dbReference type="PANTHER" id="PTHR30570">
    <property type="entry name" value="PERIPLASMIC PHOSPHATE BINDING COMPONENT OF PHOSPHATE ABC TRANSPORTER"/>
    <property type="match status" value="1"/>
</dbReference>
<keyword evidence="10" id="KW-1003">Cell membrane</keyword>
<comment type="function">
    <text evidence="1">Part of the ABC transporter complex PstSACB involved in phosphate import.</text>
</comment>
<dbReference type="GO" id="GO:0042301">
    <property type="term" value="F:phosphate ion binding"/>
    <property type="evidence" value="ECO:0007669"/>
    <property type="project" value="UniProtKB-UniRule"/>
</dbReference>
<comment type="subcellular location">
    <subcellularLocation>
        <location evidence="2 10">Cell membrane</location>
        <topology evidence="2 10">Lipid-anchor</topology>
    </subcellularLocation>
</comment>
<evidence type="ECO:0000256" key="9">
    <source>
        <dbReference type="ARBA" id="ARBA00023288"/>
    </source>
</evidence>
<sequence length="291" mass="30096">MKHMKKILALAMCGAMAAVAFTGCSNNGTTTSGTSEGGNTNLSGTITMTGSTSMQNLCQALQEVFPEVYPNVTIDAQFTGSGAGIEAVTAGTVDIGNASRALTDEEKAEGIVENVVAIDGIAVVVNPANDVTNLTQDQLKQIYTGEVTNWSEVGGPDMAIVVVGRESGSGTRSAFEELLGVEDACAYAQELDSTGGVATTVSSTEGAIGYLSLDALDDTVKSIQIDGVDATEENITAGTYALQRPFVMATNGEISEQSELVQAFFEFVYSEQGQEVVSQVGLITVDGPSAE</sequence>
<keyword evidence="8 10" id="KW-0564">Palmitate</keyword>
<name>A0A9D1IRX8_9FIRM</name>
<feature type="chain" id="PRO_5039754775" description="Phosphate-binding protein" evidence="10">
    <location>
        <begin position="21"/>
        <end position="291"/>
    </location>
</feature>
<dbReference type="Pfam" id="PF12849">
    <property type="entry name" value="PBP_like_2"/>
    <property type="match status" value="1"/>
</dbReference>
<keyword evidence="6 10" id="KW-0592">Phosphate transport</keyword>
<evidence type="ECO:0000256" key="3">
    <source>
        <dbReference type="ARBA" id="ARBA00008725"/>
    </source>
</evidence>
<evidence type="ECO:0000256" key="5">
    <source>
        <dbReference type="ARBA" id="ARBA00022448"/>
    </source>
</evidence>
<organism evidence="12 13">
    <name type="scientific">Candidatus Egerieicola faecale</name>
    <dbReference type="NCBI Taxonomy" id="2840774"/>
    <lineage>
        <taxon>Bacteria</taxon>
        <taxon>Bacillati</taxon>
        <taxon>Bacillota</taxon>
        <taxon>Clostridia</taxon>
        <taxon>Eubacteriales</taxon>
        <taxon>Oscillospiraceae</taxon>
        <taxon>Oscillospiraceae incertae sedis</taxon>
        <taxon>Candidatus Egerieicola</taxon>
    </lineage>
</organism>
<evidence type="ECO:0000256" key="10">
    <source>
        <dbReference type="RuleBase" id="RU367119"/>
    </source>
</evidence>
<comment type="subunit">
    <text evidence="4 10">The complex is composed of two ATP-binding proteins (PstB), two transmembrane proteins (PstC and PstA) and a solute-binding protein (PstS).</text>
</comment>
<dbReference type="GO" id="GO:0005886">
    <property type="term" value="C:plasma membrane"/>
    <property type="evidence" value="ECO:0007669"/>
    <property type="project" value="UniProtKB-SubCell"/>
</dbReference>
<evidence type="ECO:0000256" key="2">
    <source>
        <dbReference type="ARBA" id="ARBA00004193"/>
    </source>
</evidence>
<dbReference type="PANTHER" id="PTHR30570:SF1">
    <property type="entry name" value="PHOSPHATE-BINDING PROTEIN PSTS"/>
    <property type="match status" value="1"/>
</dbReference>
<comment type="similarity">
    <text evidence="3 10">Belongs to the PstS family.</text>
</comment>
<dbReference type="InterPro" id="IPR050811">
    <property type="entry name" value="Phosphate_ABC_transporter"/>
</dbReference>
<dbReference type="CDD" id="cd13653">
    <property type="entry name" value="PBP2_phosphate_like_1"/>
    <property type="match status" value="1"/>
</dbReference>
<reference evidence="12" key="1">
    <citation type="submission" date="2020-10" db="EMBL/GenBank/DDBJ databases">
        <authorList>
            <person name="Gilroy R."/>
        </authorList>
    </citation>
    <scope>NUCLEOTIDE SEQUENCE</scope>
    <source>
        <strain evidence="12">4509</strain>
    </source>
</reference>
<keyword evidence="5 10" id="KW-0813">Transport</keyword>
<keyword evidence="10" id="KW-0472">Membrane</keyword>
<keyword evidence="9 10" id="KW-0449">Lipoprotein</keyword>
<dbReference type="NCBIfam" id="TIGR02136">
    <property type="entry name" value="ptsS_2"/>
    <property type="match status" value="1"/>
</dbReference>
<reference evidence="12" key="2">
    <citation type="journal article" date="2021" name="PeerJ">
        <title>Extensive microbial diversity within the chicken gut microbiome revealed by metagenomics and culture.</title>
        <authorList>
            <person name="Gilroy R."/>
            <person name="Ravi A."/>
            <person name="Getino M."/>
            <person name="Pursley I."/>
            <person name="Horton D.L."/>
            <person name="Alikhan N.F."/>
            <person name="Baker D."/>
            <person name="Gharbi K."/>
            <person name="Hall N."/>
            <person name="Watson M."/>
            <person name="Adriaenssens E.M."/>
            <person name="Foster-Nyarko E."/>
            <person name="Jarju S."/>
            <person name="Secka A."/>
            <person name="Antonio M."/>
            <person name="Oren A."/>
            <person name="Chaudhuri R.R."/>
            <person name="La Ragione R."/>
            <person name="Hildebrand F."/>
            <person name="Pallen M.J."/>
        </authorList>
    </citation>
    <scope>NUCLEOTIDE SEQUENCE</scope>
    <source>
        <strain evidence="12">4509</strain>
    </source>
</reference>
<dbReference type="InterPro" id="IPR011862">
    <property type="entry name" value="Phos-bd"/>
</dbReference>
<evidence type="ECO:0000256" key="1">
    <source>
        <dbReference type="ARBA" id="ARBA00002841"/>
    </source>
</evidence>
<dbReference type="Gene3D" id="3.40.190.10">
    <property type="entry name" value="Periplasmic binding protein-like II"/>
    <property type="match status" value="2"/>
</dbReference>
<dbReference type="SUPFAM" id="SSF53850">
    <property type="entry name" value="Periplasmic binding protein-like II"/>
    <property type="match status" value="1"/>
</dbReference>
<comment type="function">
    <text evidence="10">Involved in the system for phosphate transport across the cytoplasmic membrane.</text>
</comment>
<dbReference type="Proteomes" id="UP000824082">
    <property type="component" value="Unassembled WGS sequence"/>
</dbReference>
<evidence type="ECO:0000256" key="7">
    <source>
        <dbReference type="ARBA" id="ARBA00022729"/>
    </source>
</evidence>
<evidence type="ECO:0000256" key="6">
    <source>
        <dbReference type="ARBA" id="ARBA00022592"/>
    </source>
</evidence>
<evidence type="ECO:0000256" key="8">
    <source>
        <dbReference type="ARBA" id="ARBA00023139"/>
    </source>
</evidence>
<evidence type="ECO:0000256" key="4">
    <source>
        <dbReference type="ARBA" id="ARBA00011529"/>
    </source>
</evidence>
<evidence type="ECO:0000259" key="11">
    <source>
        <dbReference type="Pfam" id="PF12849"/>
    </source>
</evidence>
<dbReference type="GO" id="GO:0006817">
    <property type="term" value="P:phosphate ion transport"/>
    <property type="evidence" value="ECO:0007669"/>
    <property type="project" value="UniProtKB-UniRule"/>
</dbReference>
<dbReference type="PROSITE" id="PS51257">
    <property type="entry name" value="PROKAR_LIPOPROTEIN"/>
    <property type="match status" value="1"/>
</dbReference>
<evidence type="ECO:0000313" key="13">
    <source>
        <dbReference type="Proteomes" id="UP000824082"/>
    </source>
</evidence>
<proteinExistence type="inferred from homology"/>
<evidence type="ECO:0000313" key="12">
    <source>
        <dbReference type="EMBL" id="HIU42000.1"/>
    </source>
</evidence>
<feature type="signal peptide" evidence="10">
    <location>
        <begin position="1"/>
        <end position="20"/>
    </location>
</feature>
<dbReference type="AlphaFoldDB" id="A0A9D1IRX8"/>
<protein>
    <recommendedName>
        <fullName evidence="10">Phosphate-binding protein</fullName>
    </recommendedName>
</protein>
<accession>A0A9D1IRX8</accession>
<dbReference type="InterPro" id="IPR024370">
    <property type="entry name" value="PBP_domain"/>
</dbReference>
<gene>
    <name evidence="12" type="primary">pstS</name>
    <name evidence="12" type="ORF">IAD19_05550</name>
</gene>
<keyword evidence="7 10" id="KW-0732">Signal</keyword>
<feature type="domain" description="PBP" evidence="11">
    <location>
        <begin position="41"/>
        <end position="271"/>
    </location>
</feature>